<evidence type="ECO:0000256" key="1">
    <source>
        <dbReference type="SAM" id="MobiDB-lite"/>
    </source>
</evidence>
<dbReference type="Proteomes" id="UP000003676">
    <property type="component" value="Unassembled WGS sequence"/>
</dbReference>
<dbReference type="EMBL" id="ABXU01000029">
    <property type="protein sequence ID" value="EEB33860.1"/>
    <property type="molecule type" value="Genomic_DNA"/>
</dbReference>
<reference evidence="2 3" key="1">
    <citation type="submission" date="2008-10" db="EMBL/GenBank/DDBJ databases">
        <title>Draft genome sequence of Desulvovibrio piger (ATCC 29098).</title>
        <authorList>
            <person name="Sudarsanam P."/>
            <person name="Ley R."/>
            <person name="Guruge J."/>
            <person name="Turnbaugh P.J."/>
            <person name="Mahowald M."/>
            <person name="Liep D."/>
            <person name="Gordon J."/>
        </authorList>
    </citation>
    <scope>NUCLEOTIDE SEQUENCE [LARGE SCALE GENOMIC DNA]</scope>
    <source>
        <strain evidence="2 3">ATCC 29098</strain>
    </source>
</reference>
<protein>
    <submittedName>
        <fullName evidence="2">Uncharacterized protein</fullName>
    </submittedName>
</protein>
<proteinExistence type="predicted"/>
<accession>B6WSU8</accession>
<reference evidence="2 3" key="2">
    <citation type="submission" date="2008-10" db="EMBL/GenBank/DDBJ databases">
        <authorList>
            <person name="Fulton L."/>
            <person name="Clifton S."/>
            <person name="Fulton B."/>
            <person name="Xu J."/>
            <person name="Minx P."/>
            <person name="Pepin K.H."/>
            <person name="Johnson M."/>
            <person name="Bhonagiri V."/>
            <person name="Nash W.E."/>
            <person name="Mardis E.R."/>
            <person name="Wilson R.K."/>
        </authorList>
    </citation>
    <scope>NUCLEOTIDE SEQUENCE [LARGE SCALE GENOMIC DNA]</scope>
    <source>
        <strain evidence="2 3">ATCC 29098</strain>
    </source>
</reference>
<dbReference type="AlphaFoldDB" id="B6WSU8"/>
<feature type="region of interest" description="Disordered" evidence="1">
    <location>
        <begin position="18"/>
        <end position="39"/>
    </location>
</feature>
<name>B6WSU8_9BACT</name>
<organism evidence="2 3">
    <name type="scientific">Desulfovibrio piger ATCC 29098</name>
    <dbReference type="NCBI Taxonomy" id="411464"/>
    <lineage>
        <taxon>Bacteria</taxon>
        <taxon>Pseudomonadati</taxon>
        <taxon>Thermodesulfobacteriota</taxon>
        <taxon>Desulfovibrionia</taxon>
        <taxon>Desulfovibrionales</taxon>
        <taxon>Desulfovibrionaceae</taxon>
        <taxon>Desulfovibrio</taxon>
    </lineage>
</organism>
<comment type="caution">
    <text evidence="2">The sequence shown here is derived from an EMBL/GenBank/DDBJ whole genome shotgun (WGS) entry which is preliminary data.</text>
</comment>
<sequence>MHAQMKLTPCGLPVNVSVDVENGPKHQPQATSWTEKEMP</sequence>
<gene>
    <name evidence="2" type="ORF">DESPIG_01150</name>
</gene>
<evidence type="ECO:0000313" key="2">
    <source>
        <dbReference type="EMBL" id="EEB33860.1"/>
    </source>
</evidence>
<evidence type="ECO:0000313" key="3">
    <source>
        <dbReference type="Proteomes" id="UP000003676"/>
    </source>
</evidence>
<dbReference type="HOGENOM" id="CLU_3308563_0_0_7"/>